<protein>
    <recommendedName>
        <fullName evidence="1">DUF7791 domain-containing protein</fullName>
    </recommendedName>
</protein>
<dbReference type="EMBL" id="ML978236">
    <property type="protein sequence ID" value="KAF2026827.1"/>
    <property type="molecule type" value="Genomic_DNA"/>
</dbReference>
<gene>
    <name evidence="2" type="ORF">EK21DRAFT_92075</name>
</gene>
<keyword evidence="3" id="KW-1185">Reference proteome</keyword>
<dbReference type="AlphaFoldDB" id="A0A9P4H4F7"/>
<name>A0A9P4H4F7_9PLEO</name>
<feature type="domain" description="DUF7791" evidence="1">
    <location>
        <begin position="72"/>
        <end position="200"/>
    </location>
</feature>
<reference evidence="2" key="1">
    <citation type="journal article" date="2020" name="Stud. Mycol.">
        <title>101 Dothideomycetes genomes: a test case for predicting lifestyles and emergence of pathogens.</title>
        <authorList>
            <person name="Haridas S."/>
            <person name="Albert R."/>
            <person name="Binder M."/>
            <person name="Bloem J."/>
            <person name="Labutti K."/>
            <person name="Salamov A."/>
            <person name="Andreopoulos B."/>
            <person name="Baker S."/>
            <person name="Barry K."/>
            <person name="Bills G."/>
            <person name="Bluhm B."/>
            <person name="Cannon C."/>
            <person name="Castanera R."/>
            <person name="Culley D."/>
            <person name="Daum C."/>
            <person name="Ezra D."/>
            <person name="Gonzalez J."/>
            <person name="Henrissat B."/>
            <person name="Kuo A."/>
            <person name="Liang C."/>
            <person name="Lipzen A."/>
            <person name="Lutzoni F."/>
            <person name="Magnuson J."/>
            <person name="Mondo S."/>
            <person name="Nolan M."/>
            <person name="Ohm R."/>
            <person name="Pangilinan J."/>
            <person name="Park H.-J."/>
            <person name="Ramirez L."/>
            <person name="Alfaro M."/>
            <person name="Sun H."/>
            <person name="Tritt A."/>
            <person name="Yoshinaga Y."/>
            <person name="Zwiers L.-H."/>
            <person name="Turgeon B."/>
            <person name="Goodwin S."/>
            <person name="Spatafora J."/>
            <person name="Crous P."/>
            <person name="Grigoriev I."/>
        </authorList>
    </citation>
    <scope>NUCLEOTIDE SEQUENCE</scope>
    <source>
        <strain evidence="2">CBS 110217</strain>
    </source>
</reference>
<organism evidence="2 3">
    <name type="scientific">Setomelanomma holmii</name>
    <dbReference type="NCBI Taxonomy" id="210430"/>
    <lineage>
        <taxon>Eukaryota</taxon>
        <taxon>Fungi</taxon>
        <taxon>Dikarya</taxon>
        <taxon>Ascomycota</taxon>
        <taxon>Pezizomycotina</taxon>
        <taxon>Dothideomycetes</taxon>
        <taxon>Pleosporomycetidae</taxon>
        <taxon>Pleosporales</taxon>
        <taxon>Pleosporineae</taxon>
        <taxon>Phaeosphaeriaceae</taxon>
        <taxon>Setomelanomma</taxon>
    </lineage>
</organism>
<dbReference type="Proteomes" id="UP000799777">
    <property type="component" value="Unassembled WGS sequence"/>
</dbReference>
<proteinExistence type="predicted"/>
<evidence type="ECO:0000259" key="1">
    <source>
        <dbReference type="Pfam" id="PF25053"/>
    </source>
</evidence>
<evidence type="ECO:0000313" key="3">
    <source>
        <dbReference type="Proteomes" id="UP000799777"/>
    </source>
</evidence>
<dbReference type="OrthoDB" id="443402at2759"/>
<comment type="caution">
    <text evidence="2">The sequence shown here is derived from an EMBL/GenBank/DDBJ whole genome shotgun (WGS) entry which is preliminary data.</text>
</comment>
<dbReference type="PANTHER" id="PTHR10039:SF5">
    <property type="entry name" value="NACHT DOMAIN-CONTAINING PROTEIN"/>
    <property type="match status" value="1"/>
</dbReference>
<dbReference type="InterPro" id="IPR056693">
    <property type="entry name" value="DUF7791"/>
</dbReference>
<sequence>MKQFAKAYPKDTNEIVREIQAKAEGVFLWVRLVVETLVSGLEDGDSVSELRKKLQMIPGDLRALYGRMMDRMSPEHQYQAPVIFRLLRTWNDVKGGNALDILTLHFALCAPEHALQQPVGCLDYETLVPYYRQTSARVRSRCGLLEVTKTDETIPDTLEGISWAHDLERPPIQFLLENLYDCRVDYLHRTVEEFLTSDDVYLDL</sequence>
<dbReference type="Pfam" id="PF25053">
    <property type="entry name" value="DUF7791"/>
    <property type="match status" value="1"/>
</dbReference>
<accession>A0A9P4H4F7</accession>
<dbReference type="PANTHER" id="PTHR10039">
    <property type="entry name" value="AMELOGENIN"/>
    <property type="match status" value="1"/>
</dbReference>
<evidence type="ECO:0000313" key="2">
    <source>
        <dbReference type="EMBL" id="KAF2026827.1"/>
    </source>
</evidence>